<reference evidence="10" key="2">
    <citation type="journal article" date="2023" name="Science">
        <title>Genomic signatures of disease resistance in endangered staghorn corals.</title>
        <authorList>
            <person name="Vollmer S.V."/>
            <person name="Selwyn J.D."/>
            <person name="Despard B.A."/>
            <person name="Roesel C.L."/>
        </authorList>
    </citation>
    <scope>NUCLEOTIDE SEQUENCE</scope>
    <source>
        <strain evidence="10">K2</strain>
    </source>
</reference>
<dbReference type="GO" id="GO:0005730">
    <property type="term" value="C:nucleolus"/>
    <property type="evidence" value="ECO:0007669"/>
    <property type="project" value="TreeGrafter"/>
</dbReference>
<dbReference type="Pfam" id="PF11861">
    <property type="entry name" value="DUF3381"/>
    <property type="match status" value="1"/>
</dbReference>
<dbReference type="PANTHER" id="PTHR10920:SF13">
    <property type="entry name" value="PRE-RRNA 2'-O-RIBOSE RNA METHYLTRANSFERASE FTSJ3"/>
    <property type="match status" value="1"/>
</dbReference>
<feature type="region of interest" description="Disordered" evidence="6">
    <location>
        <begin position="905"/>
        <end position="944"/>
    </location>
</feature>
<feature type="compositionally biased region" description="Acidic residues" evidence="6">
    <location>
        <begin position="487"/>
        <end position="533"/>
    </location>
</feature>
<dbReference type="SUPFAM" id="SSF53335">
    <property type="entry name" value="S-adenosyl-L-methionine-dependent methyltransferases"/>
    <property type="match status" value="1"/>
</dbReference>
<dbReference type="PANTHER" id="PTHR10920">
    <property type="entry name" value="RIBOSOMAL RNA METHYLTRANSFERASE"/>
    <property type="match status" value="1"/>
</dbReference>
<name>A0AAD9QJG2_ACRCE</name>
<dbReference type="GO" id="GO:0030687">
    <property type="term" value="C:preribosome, large subunit precursor"/>
    <property type="evidence" value="ECO:0007669"/>
    <property type="project" value="TreeGrafter"/>
</dbReference>
<keyword evidence="3" id="KW-0808">Transferase</keyword>
<dbReference type="InterPro" id="IPR002877">
    <property type="entry name" value="RNA_MeTrfase_FtsJ_dom"/>
</dbReference>
<evidence type="ECO:0000259" key="8">
    <source>
        <dbReference type="Pfam" id="PF07780"/>
    </source>
</evidence>
<feature type="coiled-coil region" evidence="5">
    <location>
        <begin position="833"/>
        <end position="860"/>
    </location>
</feature>
<feature type="compositionally biased region" description="Basic and acidic residues" evidence="6">
    <location>
        <begin position="916"/>
        <end position="931"/>
    </location>
</feature>
<feature type="region of interest" description="Disordered" evidence="6">
    <location>
        <begin position="389"/>
        <end position="412"/>
    </location>
</feature>
<feature type="compositionally biased region" description="Acidic residues" evidence="6">
    <location>
        <begin position="389"/>
        <end position="406"/>
    </location>
</feature>
<feature type="compositionally biased region" description="Basic residues" evidence="6">
    <location>
        <begin position="932"/>
        <end position="944"/>
    </location>
</feature>
<evidence type="ECO:0000259" key="9">
    <source>
        <dbReference type="Pfam" id="PF11861"/>
    </source>
</evidence>
<keyword evidence="5" id="KW-0175">Coiled coil</keyword>
<dbReference type="InterPro" id="IPR012920">
    <property type="entry name" value="rRNA_MeTfrase_SPB1-like_C"/>
</dbReference>
<evidence type="ECO:0000256" key="1">
    <source>
        <dbReference type="ARBA" id="ARBA00022552"/>
    </source>
</evidence>
<proteinExistence type="predicted"/>
<dbReference type="GO" id="GO:0016435">
    <property type="term" value="F:rRNA (guanine) methyltransferase activity"/>
    <property type="evidence" value="ECO:0007669"/>
    <property type="project" value="TreeGrafter"/>
</dbReference>
<feature type="domain" description="Ribosomal RNA methyltransferase FtsJ" evidence="7">
    <location>
        <begin position="51"/>
        <end position="218"/>
    </location>
</feature>
<dbReference type="Proteomes" id="UP001249851">
    <property type="component" value="Unassembled WGS sequence"/>
</dbReference>
<reference evidence="10" key="1">
    <citation type="journal article" date="2023" name="G3 (Bethesda)">
        <title>Whole genome assembly and annotation of the endangered Caribbean coral Acropora cervicornis.</title>
        <authorList>
            <person name="Selwyn J.D."/>
            <person name="Vollmer S.V."/>
        </authorList>
    </citation>
    <scope>NUCLEOTIDE SEQUENCE</scope>
    <source>
        <strain evidence="10">K2</strain>
    </source>
</reference>
<dbReference type="GO" id="GO:0008650">
    <property type="term" value="F:rRNA (uridine-2'-O-)-methyltransferase activity"/>
    <property type="evidence" value="ECO:0007669"/>
    <property type="project" value="TreeGrafter"/>
</dbReference>
<keyword evidence="11" id="KW-1185">Reference proteome</keyword>
<feature type="compositionally biased region" description="Basic and acidic residues" evidence="6">
    <location>
        <begin position="682"/>
        <end position="700"/>
    </location>
</feature>
<evidence type="ECO:0000313" key="10">
    <source>
        <dbReference type="EMBL" id="KAK2562387.1"/>
    </source>
</evidence>
<evidence type="ECO:0000313" key="11">
    <source>
        <dbReference type="Proteomes" id="UP001249851"/>
    </source>
</evidence>
<dbReference type="InterPro" id="IPR024576">
    <property type="entry name" value="rRNA_MeTfrase_Spb1_DUF3381"/>
</dbReference>
<keyword evidence="2 10" id="KW-0489">Methyltransferase</keyword>
<dbReference type="EMBL" id="JARQWQ010000029">
    <property type="protein sequence ID" value="KAK2562387.1"/>
    <property type="molecule type" value="Genomic_DNA"/>
</dbReference>
<dbReference type="GO" id="GO:0000466">
    <property type="term" value="P:maturation of 5.8S rRNA from tricistronic rRNA transcript (SSU-rRNA, 5.8S rRNA, LSU-rRNA)"/>
    <property type="evidence" value="ECO:0007669"/>
    <property type="project" value="TreeGrafter"/>
</dbReference>
<evidence type="ECO:0000256" key="2">
    <source>
        <dbReference type="ARBA" id="ARBA00022603"/>
    </source>
</evidence>
<feature type="domain" description="DUF3381" evidence="9">
    <location>
        <begin position="297"/>
        <end position="440"/>
    </location>
</feature>
<dbReference type="Gene3D" id="3.40.50.150">
    <property type="entry name" value="Vaccinia Virus protein VP39"/>
    <property type="match status" value="1"/>
</dbReference>
<gene>
    <name evidence="10" type="ORF">P5673_014680</name>
</gene>
<dbReference type="InterPro" id="IPR029063">
    <property type="entry name" value="SAM-dependent_MTases_sf"/>
</dbReference>
<dbReference type="GO" id="GO:0000463">
    <property type="term" value="P:maturation of LSU-rRNA from tricistronic rRNA transcript (SSU-rRNA, 5.8S rRNA, LSU-rRNA)"/>
    <property type="evidence" value="ECO:0007669"/>
    <property type="project" value="TreeGrafter"/>
</dbReference>
<accession>A0AAD9QJG2</accession>
<feature type="compositionally biased region" description="Basic residues" evidence="6">
    <location>
        <begin position="905"/>
        <end position="915"/>
    </location>
</feature>
<comment type="caution">
    <text evidence="10">The sequence shown here is derived from an EMBL/GenBank/DDBJ whole genome shotgun (WGS) entry which is preliminary data.</text>
</comment>
<evidence type="ECO:0000256" key="4">
    <source>
        <dbReference type="ARBA" id="ARBA00022691"/>
    </source>
</evidence>
<keyword evidence="4" id="KW-0949">S-adenosyl-L-methionine</keyword>
<evidence type="ECO:0000256" key="5">
    <source>
        <dbReference type="SAM" id="Coils"/>
    </source>
</evidence>
<keyword evidence="1" id="KW-0698">rRNA processing</keyword>
<dbReference type="InterPro" id="IPR050082">
    <property type="entry name" value="RNA_methyltr_RlmE"/>
</dbReference>
<evidence type="ECO:0000259" key="7">
    <source>
        <dbReference type="Pfam" id="PF01728"/>
    </source>
</evidence>
<sequence length="944" mass="109064">MGRKTKAGKQRKDKFYRLAKETGVAFEKLVKPLYHERENRDEITADRYIDQLREPIRKVITFQEDIRSDKCKQTQISNRVDRLDPTDRRMNLNSNVRNTENSELHRYCQNMYNSNINKSLIKKELHTWKADCVLNDGSPNVGSAWIQDAFSQAQLTLSALKLACEFLREGGWFITKVFRSKDYQPLLWVFQQLFKKVHSTKPQASRSESAEIFVVCQKLELHSAITSYDSCISLVLCNFPRASITHWTNANHEPIVKYTQGYIAPAKIDPKFLDPKHIFSEVEPEGKKTVSLLKLQKGKKAKAEGYTQGDYTLFQTAKVTDFLQVKHPLEVLSAVNEIVFDEEKYSKHVKTTDDIKECCKDVKVLGKTELKSLLAWHKTLRKEFIEVENEDASTQENGETQENEEEKLDKMIEGIEEEEKTRIKREKKKVRELRRKLQERMTLKNMLPGDQGNLEQDRTVFSLTNIKSKQHLDGMENPDNDETLEFEDDEEADENDELESDSASEYSDNDDENGMDDSEDDEELEFDSDNDEVELTRDEDAGEKNPLLVDLQPEMTPSARANMWFEKQNTYARPLSHVIIYAERFSNDCAKLKAKAIPPTNHNRSKQRDEPIRIPSNNLQLAQSAGKIHAYKDVFKDLENEADEDLEISQMVEEYKKQGGKILGKNSETPSAIKKKGTKRGKKEEGKKMKKVRIDEREGSDSDSDSESESGRVAESAEETSNKRKKKEKVKKLNGFEVVPAEDNGKAKTAAAKYLKKLTPEGLALGHKMAFSRKDRSDIIDDGYHRWTFNDEGLPDWFVSEEARHYQKELPVTKEMVAEYRARMREINARPIKKVAEAKARKKRREMKALEKARKKAEAICDTVDISEKEKMSQIQSLYKKALLKGKPKEVKYVVARKFNAARRMKRPPGIKGRYKVVDPRMKKDMRSQKLKEKKSKKGGKKRR</sequence>
<feature type="domain" description="Ribosomal RNA methyltransferase SPB1-like C-terminal" evidence="8">
    <location>
        <begin position="717"/>
        <end position="934"/>
    </location>
</feature>
<feature type="region of interest" description="Disordered" evidence="6">
    <location>
        <begin position="487"/>
        <end position="554"/>
    </location>
</feature>
<feature type="compositionally biased region" description="Basic residues" evidence="6">
    <location>
        <begin position="723"/>
        <end position="732"/>
    </location>
</feature>
<protein>
    <submittedName>
        <fullName evidence="10">Pre-rRNA 2'-O-ribose RNA methyltransferase FTSJ3</fullName>
    </submittedName>
</protein>
<evidence type="ECO:0000256" key="6">
    <source>
        <dbReference type="SAM" id="MobiDB-lite"/>
    </source>
</evidence>
<dbReference type="AlphaFoldDB" id="A0AAD9QJG2"/>
<feature type="region of interest" description="Disordered" evidence="6">
    <location>
        <begin position="659"/>
        <end position="733"/>
    </location>
</feature>
<organism evidence="10 11">
    <name type="scientific">Acropora cervicornis</name>
    <name type="common">Staghorn coral</name>
    <dbReference type="NCBI Taxonomy" id="6130"/>
    <lineage>
        <taxon>Eukaryota</taxon>
        <taxon>Metazoa</taxon>
        <taxon>Cnidaria</taxon>
        <taxon>Anthozoa</taxon>
        <taxon>Hexacorallia</taxon>
        <taxon>Scleractinia</taxon>
        <taxon>Astrocoeniina</taxon>
        <taxon>Acroporidae</taxon>
        <taxon>Acropora</taxon>
    </lineage>
</organism>
<dbReference type="Pfam" id="PF07780">
    <property type="entry name" value="Spb1_C"/>
    <property type="match status" value="1"/>
</dbReference>
<dbReference type="Pfam" id="PF01728">
    <property type="entry name" value="FtsJ"/>
    <property type="match status" value="1"/>
</dbReference>
<feature type="compositionally biased region" description="Basic and acidic residues" evidence="6">
    <location>
        <begin position="534"/>
        <end position="543"/>
    </location>
</feature>
<evidence type="ECO:0000256" key="3">
    <source>
        <dbReference type="ARBA" id="ARBA00022679"/>
    </source>
</evidence>